<keyword evidence="1" id="KW-1133">Transmembrane helix</keyword>
<dbReference type="PANTHER" id="PTHR42024">
    <property type="entry name" value="AMINO ACID PERMEASE_ SLC12A DOMAIN-CONTAINING PROTEIN"/>
    <property type="match status" value="1"/>
</dbReference>
<feature type="transmembrane region" description="Helical" evidence="1">
    <location>
        <begin position="257"/>
        <end position="281"/>
    </location>
</feature>
<dbReference type="AlphaFoldDB" id="A0A5N5D7I8"/>
<organism evidence="2 3">
    <name type="scientific">Lasiodiplodia theobromae</name>
    <dbReference type="NCBI Taxonomy" id="45133"/>
    <lineage>
        <taxon>Eukaryota</taxon>
        <taxon>Fungi</taxon>
        <taxon>Dikarya</taxon>
        <taxon>Ascomycota</taxon>
        <taxon>Pezizomycotina</taxon>
        <taxon>Dothideomycetes</taxon>
        <taxon>Dothideomycetes incertae sedis</taxon>
        <taxon>Botryosphaeriales</taxon>
        <taxon>Botryosphaeriaceae</taxon>
        <taxon>Lasiodiplodia</taxon>
    </lineage>
</organism>
<name>A0A5N5D7I8_9PEZI</name>
<reference evidence="2 3" key="1">
    <citation type="journal article" date="2019" name="Sci. Rep.">
        <title>A multi-omics analysis of the grapevine pathogen Lasiodiplodia theobromae reveals that temperature affects the expression of virulence- and pathogenicity-related genes.</title>
        <authorList>
            <person name="Felix C."/>
            <person name="Meneses R."/>
            <person name="Goncalves M.F.M."/>
            <person name="Tilleman L."/>
            <person name="Duarte A.S."/>
            <person name="Jorrin-Novo J.V."/>
            <person name="Van de Peer Y."/>
            <person name="Deforce D."/>
            <person name="Van Nieuwerburgh F."/>
            <person name="Esteves A.C."/>
            <person name="Alves A."/>
        </authorList>
    </citation>
    <scope>NUCLEOTIDE SEQUENCE [LARGE SCALE GENOMIC DNA]</scope>
    <source>
        <strain evidence="2 3">LA-SOL3</strain>
    </source>
</reference>
<dbReference type="OrthoDB" id="4838853at2759"/>
<feature type="transmembrane region" description="Helical" evidence="1">
    <location>
        <begin position="45"/>
        <end position="64"/>
    </location>
</feature>
<dbReference type="Proteomes" id="UP000325902">
    <property type="component" value="Unassembled WGS sequence"/>
</dbReference>
<dbReference type="EMBL" id="VCHE01000062">
    <property type="protein sequence ID" value="KAB2573284.1"/>
    <property type="molecule type" value="Genomic_DNA"/>
</dbReference>
<feature type="transmembrane region" description="Helical" evidence="1">
    <location>
        <begin position="114"/>
        <end position="135"/>
    </location>
</feature>
<keyword evidence="3" id="KW-1185">Reference proteome</keyword>
<sequence>MSGSDAVQSYENGAAMNVGNADDDPFGPPALHYTLRTRKKNIARFWTPLLLDCCVIPVALYYSLRFSTRLSNATIFGITTALTGGTLVLEFFLRGYHLWKASSRCRPKGAPRAYFDHTHWVFLLAILVTVAELVVGNAYPDPIERLLAMPAPSVLFVFAADVLLRDLLHLCKAKAPCRVSTCPAGTAFRPGIYAVVEDIVATDGGGGTEFREDLSLRYRSSYRFRHMLRALSLFWSLGGVVTALGTSALVWTLDVDYAYGVGWVAPFIWGLIWTLLTMYWVPVCLKLEYASWAEVRNGPAML</sequence>
<evidence type="ECO:0000313" key="3">
    <source>
        <dbReference type="Proteomes" id="UP000325902"/>
    </source>
</evidence>
<keyword evidence="1" id="KW-0472">Membrane</keyword>
<comment type="caution">
    <text evidence="2">The sequence shown here is derived from an EMBL/GenBank/DDBJ whole genome shotgun (WGS) entry which is preliminary data.</text>
</comment>
<feature type="transmembrane region" description="Helical" evidence="1">
    <location>
        <begin position="227"/>
        <end position="251"/>
    </location>
</feature>
<keyword evidence="1" id="KW-0812">Transmembrane</keyword>
<protein>
    <submittedName>
        <fullName evidence="2">Uncharacterized protein</fullName>
    </submittedName>
</protein>
<feature type="transmembrane region" description="Helical" evidence="1">
    <location>
        <begin position="70"/>
        <end position="93"/>
    </location>
</feature>
<feature type="transmembrane region" description="Helical" evidence="1">
    <location>
        <begin position="147"/>
        <end position="164"/>
    </location>
</feature>
<evidence type="ECO:0000313" key="2">
    <source>
        <dbReference type="EMBL" id="KAB2573284.1"/>
    </source>
</evidence>
<evidence type="ECO:0000256" key="1">
    <source>
        <dbReference type="SAM" id="Phobius"/>
    </source>
</evidence>
<proteinExistence type="predicted"/>
<accession>A0A5N5D7I8</accession>
<gene>
    <name evidence="2" type="ORF">DBV05_g8082</name>
</gene>
<dbReference type="PANTHER" id="PTHR42024:SF1">
    <property type="entry name" value="AMINO ACID PERMEASE_ SLC12A DOMAIN-CONTAINING PROTEIN"/>
    <property type="match status" value="1"/>
</dbReference>